<evidence type="ECO:0000313" key="4">
    <source>
        <dbReference type="Proteomes" id="UP000001416"/>
    </source>
</evidence>
<feature type="chain" id="PRO_5004298975" description="LTXXQ motif family protein" evidence="2">
    <location>
        <begin position="21"/>
        <end position="119"/>
    </location>
</feature>
<evidence type="ECO:0000313" key="3">
    <source>
        <dbReference type="EMBL" id="CAD84423.1"/>
    </source>
</evidence>
<dbReference type="HOGENOM" id="CLU_165913_0_0_4"/>
<protein>
    <recommendedName>
        <fullName evidence="5">LTXXQ motif family protein</fullName>
    </recommendedName>
</protein>
<dbReference type="KEGG" id="neu:NE0512"/>
<feature type="compositionally biased region" description="Basic and acidic residues" evidence="1">
    <location>
        <begin position="91"/>
        <end position="113"/>
    </location>
</feature>
<feature type="signal peptide" evidence="2">
    <location>
        <begin position="1"/>
        <end position="20"/>
    </location>
</feature>
<dbReference type="AlphaFoldDB" id="Q82WY8"/>
<evidence type="ECO:0008006" key="5">
    <source>
        <dbReference type="Google" id="ProtNLM"/>
    </source>
</evidence>
<sequence>MNKKLIGIVLALAFPLAVTANPGEHKHDHEQYRAKKIERLDKELSLTDDQKSRIDTLFKQNGEKFKAIREETQSQLKTILTPEQYSKLQELKQRRQEQWHKKHQEKLQERKQEQSGTTQ</sequence>
<dbReference type="Proteomes" id="UP000001416">
    <property type="component" value="Chromosome"/>
</dbReference>
<reference evidence="3 4" key="1">
    <citation type="journal article" date="2003" name="J. Bacteriol.">
        <title>Complete genome sequence of the ammonia-oxidizing bacterium and obligate chemolithoautotroph Nitrosomonas europaea.</title>
        <authorList>
            <person name="Chain P."/>
            <person name="Lamerdin J."/>
            <person name="Larimer F."/>
            <person name="Regala W."/>
            <person name="Land M."/>
            <person name="Hauser L."/>
            <person name="Hooper A."/>
            <person name="Klotz M."/>
            <person name="Norton J."/>
            <person name="Sayavedra-Soto L."/>
            <person name="Arciero D."/>
            <person name="Hommes N."/>
            <person name="Whittaker M."/>
            <person name="Arp D."/>
        </authorList>
    </citation>
    <scope>NUCLEOTIDE SEQUENCE [LARGE SCALE GENOMIC DNA]</scope>
    <source>
        <strain evidence="4">ATCC 19718 / CIP 103999 / KCTC 2705 / NBRC 14298</strain>
    </source>
</reference>
<dbReference type="EMBL" id="AL954747">
    <property type="protein sequence ID" value="CAD84423.1"/>
    <property type="molecule type" value="Genomic_DNA"/>
</dbReference>
<dbReference type="OrthoDB" id="8550101at2"/>
<dbReference type="eggNOG" id="ENOG5033A68">
    <property type="taxonomic scope" value="Bacteria"/>
</dbReference>
<organism evidence="3 4">
    <name type="scientific">Nitrosomonas europaea (strain ATCC 19718 / CIP 103999 / KCTC 2705 / NBRC 14298)</name>
    <dbReference type="NCBI Taxonomy" id="228410"/>
    <lineage>
        <taxon>Bacteria</taxon>
        <taxon>Pseudomonadati</taxon>
        <taxon>Pseudomonadota</taxon>
        <taxon>Betaproteobacteria</taxon>
        <taxon>Nitrosomonadales</taxon>
        <taxon>Nitrosomonadaceae</taxon>
        <taxon>Nitrosomonas</taxon>
    </lineage>
</organism>
<name>Q82WY8_NITEU</name>
<evidence type="ECO:0000256" key="1">
    <source>
        <dbReference type="SAM" id="MobiDB-lite"/>
    </source>
</evidence>
<accession>Q82WY8</accession>
<feature type="region of interest" description="Disordered" evidence="1">
    <location>
        <begin position="91"/>
        <end position="119"/>
    </location>
</feature>
<proteinExistence type="predicted"/>
<evidence type="ECO:0000256" key="2">
    <source>
        <dbReference type="SAM" id="SignalP"/>
    </source>
</evidence>
<keyword evidence="2" id="KW-0732">Signal</keyword>
<keyword evidence="4" id="KW-1185">Reference proteome</keyword>
<gene>
    <name evidence="3" type="ordered locus">NE0512</name>
</gene>
<dbReference type="GeneID" id="87103718"/>
<dbReference type="RefSeq" id="WP_011111143.1">
    <property type="nucleotide sequence ID" value="NC_004757.1"/>
</dbReference>